<accession>A0AA89PZX5</accession>
<keyword evidence="3" id="KW-1185">Reference proteome</keyword>
<protein>
    <submittedName>
        <fullName evidence="2">Uncharacterized protein</fullName>
    </submittedName>
</protein>
<dbReference type="EMBL" id="JACHLX010000001">
    <property type="protein sequence ID" value="MBB5811488.1"/>
    <property type="molecule type" value="Genomic_DNA"/>
</dbReference>
<dbReference type="AlphaFoldDB" id="A0AA89PZX5"/>
<dbReference type="Proteomes" id="UP000579531">
    <property type="component" value="Unassembled WGS sequence"/>
</dbReference>
<evidence type="ECO:0000313" key="2">
    <source>
        <dbReference type="EMBL" id="MBB5811488.1"/>
    </source>
</evidence>
<feature type="compositionally biased region" description="Low complexity" evidence="1">
    <location>
        <begin position="19"/>
        <end position="30"/>
    </location>
</feature>
<gene>
    <name evidence="2" type="ORF">HNR72_002516</name>
</gene>
<name>A0AA89PZX5_STRCU</name>
<reference evidence="2 3" key="1">
    <citation type="submission" date="2020-08" db="EMBL/GenBank/DDBJ databases">
        <title>Sequencing the genomes of 1000 actinobacteria strains.</title>
        <authorList>
            <person name="Klenk H.-P."/>
        </authorList>
    </citation>
    <scope>NUCLEOTIDE SEQUENCE [LARGE SCALE GENOMIC DNA]</scope>
    <source>
        <strain evidence="2 3">DSM 40129</strain>
    </source>
</reference>
<comment type="caution">
    <text evidence="2">The sequence shown here is derived from an EMBL/GenBank/DDBJ whole genome shotgun (WGS) entry which is preliminary data.</text>
</comment>
<sequence length="99" mass="10020">MSAGVRGAASPEVRDEVSAGVREAAPPEAPGVVPAPVRGAVPSEAGSVVLPGGKGAVVGVGRWVSGRLRVGRGWVLVMTLYMGVPVSWARWIPGSNFGC</sequence>
<evidence type="ECO:0000256" key="1">
    <source>
        <dbReference type="SAM" id="MobiDB-lite"/>
    </source>
</evidence>
<feature type="region of interest" description="Disordered" evidence="1">
    <location>
        <begin position="1"/>
        <end position="30"/>
    </location>
</feature>
<evidence type="ECO:0000313" key="3">
    <source>
        <dbReference type="Proteomes" id="UP000579531"/>
    </source>
</evidence>
<proteinExistence type="predicted"/>
<organism evidence="2 3">
    <name type="scientific">Streptomyces collinus</name>
    <dbReference type="NCBI Taxonomy" id="42684"/>
    <lineage>
        <taxon>Bacteria</taxon>
        <taxon>Bacillati</taxon>
        <taxon>Actinomycetota</taxon>
        <taxon>Actinomycetes</taxon>
        <taxon>Kitasatosporales</taxon>
        <taxon>Streptomycetaceae</taxon>
        <taxon>Streptomyces</taxon>
    </lineage>
</organism>